<reference evidence="2 3" key="1">
    <citation type="journal article" date="2017" name="Gigascience">
        <title>Draft genome of the honey bee ectoparasitic mite, Tropilaelaps mercedesae, is shaped by the parasitic life history.</title>
        <authorList>
            <person name="Dong X."/>
            <person name="Armstrong S.D."/>
            <person name="Xia D."/>
            <person name="Makepeace B.L."/>
            <person name="Darby A.C."/>
            <person name="Kadowaki T."/>
        </authorList>
    </citation>
    <scope>NUCLEOTIDE SEQUENCE [LARGE SCALE GENOMIC DNA]</scope>
    <source>
        <strain evidence="2">Wuxi-XJTLU</strain>
    </source>
</reference>
<feature type="compositionally biased region" description="Basic and acidic residues" evidence="1">
    <location>
        <begin position="368"/>
        <end position="391"/>
    </location>
</feature>
<feature type="compositionally biased region" description="Basic and acidic residues" evidence="1">
    <location>
        <begin position="348"/>
        <end position="358"/>
    </location>
</feature>
<feature type="compositionally biased region" description="Polar residues" evidence="1">
    <location>
        <begin position="396"/>
        <end position="410"/>
    </location>
</feature>
<accession>A0A1V9Y2H4</accession>
<evidence type="ECO:0000313" key="3">
    <source>
        <dbReference type="Proteomes" id="UP000192247"/>
    </source>
</evidence>
<dbReference type="InParanoid" id="A0A1V9Y2H4"/>
<dbReference type="OrthoDB" id="10368844at2759"/>
<protein>
    <submittedName>
        <fullName evidence="2">Uncharacterized protein</fullName>
    </submittedName>
</protein>
<evidence type="ECO:0000256" key="1">
    <source>
        <dbReference type="SAM" id="MobiDB-lite"/>
    </source>
</evidence>
<dbReference type="Proteomes" id="UP000192247">
    <property type="component" value="Unassembled WGS sequence"/>
</dbReference>
<keyword evidence="3" id="KW-1185">Reference proteome</keyword>
<dbReference type="EMBL" id="MNPL01000527">
    <property type="protein sequence ID" value="OQR79944.1"/>
    <property type="molecule type" value="Genomic_DNA"/>
</dbReference>
<sequence length="423" mass="46712">MSCTHRRSVRFPQVFPSVTVDQGVRELLQQTPLDTLERFAPLGFSSSRGDRENRELTLSHKGGFNCQHHRPSLRSNAKTGLPPSTECQRLCRRSSAYDHGQCFFESDVMECGDAERCLGENRNVIPNQITIQGRAGQSGGLPTSPQGGGTETSRFGDGGAEGLVSNSASIEHFDALATAKEVTCSSTRPESYLDAQTGGPGPVLSFRSPYYYYRTNSNISLAGSMLRQIEDDDSIAGDFNCHHFLDNDSRQRWNLQHGVTDLVRYCWANGPGSSPSPGPVSSSCSDLAAHLATIDRLHDQYLESFRCTGTHDSHSNYRVPHSDNFSDNEDHVRRMRLVYNWFVAGSSPREKRSQEKRNQTSVSPVSADRTKSRNAECKTKSDSRHASKDTVRGTPTGLQQTAAPNQTNAEFSCQCERINPVPT</sequence>
<proteinExistence type="predicted"/>
<feature type="region of interest" description="Disordered" evidence="1">
    <location>
        <begin position="347"/>
        <end position="410"/>
    </location>
</feature>
<organism evidence="2 3">
    <name type="scientific">Tropilaelaps mercedesae</name>
    <dbReference type="NCBI Taxonomy" id="418985"/>
    <lineage>
        <taxon>Eukaryota</taxon>
        <taxon>Metazoa</taxon>
        <taxon>Ecdysozoa</taxon>
        <taxon>Arthropoda</taxon>
        <taxon>Chelicerata</taxon>
        <taxon>Arachnida</taxon>
        <taxon>Acari</taxon>
        <taxon>Parasitiformes</taxon>
        <taxon>Mesostigmata</taxon>
        <taxon>Gamasina</taxon>
        <taxon>Dermanyssoidea</taxon>
        <taxon>Laelapidae</taxon>
        <taxon>Tropilaelaps</taxon>
    </lineage>
</organism>
<feature type="region of interest" description="Disordered" evidence="1">
    <location>
        <begin position="132"/>
        <end position="153"/>
    </location>
</feature>
<gene>
    <name evidence="2" type="ORF">BIW11_05384</name>
</gene>
<comment type="caution">
    <text evidence="2">The sequence shown here is derived from an EMBL/GenBank/DDBJ whole genome shotgun (WGS) entry which is preliminary data.</text>
</comment>
<dbReference type="AlphaFoldDB" id="A0A1V9Y2H4"/>
<evidence type="ECO:0000313" key="2">
    <source>
        <dbReference type="EMBL" id="OQR79944.1"/>
    </source>
</evidence>
<name>A0A1V9Y2H4_9ACAR</name>